<accession>A0ABT9VG39</accession>
<dbReference type="EMBL" id="JAUSTQ010000007">
    <property type="protein sequence ID" value="MDQ0159903.1"/>
    <property type="molecule type" value="Genomic_DNA"/>
</dbReference>
<protein>
    <submittedName>
        <fullName evidence="1">Uncharacterized protein</fullName>
    </submittedName>
</protein>
<dbReference type="Proteomes" id="UP001224359">
    <property type="component" value="Unassembled WGS sequence"/>
</dbReference>
<dbReference type="RefSeq" id="WP_306976734.1">
    <property type="nucleotide sequence ID" value="NZ_JAUSTQ010000007.1"/>
</dbReference>
<sequence>MVDHEWLEAAVDLGLSPQPFHIEIVSSASLDELQQKGYAKRLTLHKPSHAPTEVTELFDVVDQTVYIRENQPEHIKNLITAHCLAHADFINQNHYIVTMIQAFKEQYPVMRQQFEQAREQLSDHDFFSLNRSLYDLYQFIYIREDDVEWFLTNMNLNVPLVKLWRVFDFENRLFRIIGQTSLMNEGWATLYERRLLKHNHSYTPAVEKVVNEKNRPYPTGINLYRLGEQLWKEVDEDLRYRIRWLATDFSFLERFYSPNIHYNDLISILHPSLKEARNNYPFVKQQLQVTARYQGKLRVELDRKSTLNTNEVTFRYPKEQYHDIKIRNIIYSLEMLLNRRVYIKPI</sequence>
<evidence type="ECO:0000313" key="1">
    <source>
        <dbReference type="EMBL" id="MDQ0159903.1"/>
    </source>
</evidence>
<organism evidence="1 2">
    <name type="scientific">Alkalibacillus salilacus</name>
    <dbReference type="NCBI Taxonomy" id="284582"/>
    <lineage>
        <taxon>Bacteria</taxon>
        <taxon>Bacillati</taxon>
        <taxon>Bacillota</taxon>
        <taxon>Bacilli</taxon>
        <taxon>Bacillales</taxon>
        <taxon>Bacillaceae</taxon>
        <taxon>Alkalibacillus</taxon>
    </lineage>
</organism>
<proteinExistence type="predicted"/>
<gene>
    <name evidence="1" type="ORF">J2S77_001890</name>
</gene>
<reference evidence="1 2" key="1">
    <citation type="submission" date="2023-07" db="EMBL/GenBank/DDBJ databases">
        <title>Genomic Encyclopedia of Type Strains, Phase IV (KMG-IV): sequencing the most valuable type-strain genomes for metagenomic binning, comparative biology and taxonomic classification.</title>
        <authorList>
            <person name="Goeker M."/>
        </authorList>
    </citation>
    <scope>NUCLEOTIDE SEQUENCE [LARGE SCALE GENOMIC DNA]</scope>
    <source>
        <strain evidence="1 2">DSM 16460</strain>
    </source>
</reference>
<name>A0ABT9VG39_9BACI</name>
<comment type="caution">
    <text evidence="1">The sequence shown here is derived from an EMBL/GenBank/DDBJ whole genome shotgun (WGS) entry which is preliminary data.</text>
</comment>
<keyword evidence="2" id="KW-1185">Reference proteome</keyword>
<evidence type="ECO:0000313" key="2">
    <source>
        <dbReference type="Proteomes" id="UP001224359"/>
    </source>
</evidence>